<organism evidence="5 6">
    <name type="scientific">Pedobacter yulinensis</name>
    <dbReference type="NCBI Taxonomy" id="2126353"/>
    <lineage>
        <taxon>Bacteria</taxon>
        <taxon>Pseudomonadati</taxon>
        <taxon>Bacteroidota</taxon>
        <taxon>Sphingobacteriia</taxon>
        <taxon>Sphingobacteriales</taxon>
        <taxon>Sphingobacteriaceae</taxon>
        <taxon>Pedobacter</taxon>
    </lineage>
</organism>
<comment type="caution">
    <text evidence="5">The sequence shown here is derived from an EMBL/GenBank/DDBJ whole genome shotgun (WGS) entry which is preliminary data.</text>
</comment>
<dbReference type="Proteomes" id="UP000240912">
    <property type="component" value="Unassembled WGS sequence"/>
</dbReference>
<dbReference type="SUPFAM" id="SSF56935">
    <property type="entry name" value="Porins"/>
    <property type="match status" value="1"/>
</dbReference>
<keyword evidence="3" id="KW-0998">Cell outer membrane</keyword>
<dbReference type="PANTHER" id="PTHR40980:SF4">
    <property type="entry name" value="TONB-DEPENDENT RECEPTOR-LIKE BETA-BARREL DOMAIN-CONTAINING PROTEIN"/>
    <property type="match status" value="1"/>
</dbReference>
<keyword evidence="2" id="KW-0472">Membrane</keyword>
<dbReference type="Gene3D" id="2.40.170.20">
    <property type="entry name" value="TonB-dependent receptor, beta-barrel domain"/>
    <property type="match status" value="1"/>
</dbReference>
<keyword evidence="5" id="KW-0675">Receptor</keyword>
<accession>A0A2T3HK57</accession>
<dbReference type="SUPFAM" id="SSF49464">
    <property type="entry name" value="Carboxypeptidase regulatory domain-like"/>
    <property type="match status" value="1"/>
</dbReference>
<keyword evidence="6" id="KW-1185">Reference proteome</keyword>
<dbReference type="InterPro" id="IPR041700">
    <property type="entry name" value="OMP_b-brl_3"/>
</dbReference>
<evidence type="ECO:0000256" key="1">
    <source>
        <dbReference type="ARBA" id="ARBA00004442"/>
    </source>
</evidence>
<gene>
    <name evidence="5" type="ORF">C7T94_09425</name>
</gene>
<dbReference type="OrthoDB" id="606851at2"/>
<name>A0A2T3HK57_9SPHI</name>
<reference evidence="5 6" key="1">
    <citation type="submission" date="2018-03" db="EMBL/GenBank/DDBJ databases">
        <authorList>
            <person name="Keele B.F."/>
        </authorList>
    </citation>
    <scope>NUCLEOTIDE SEQUENCE [LARGE SCALE GENOMIC DNA]</scope>
    <source>
        <strain evidence="5 6">YL28-9</strain>
    </source>
</reference>
<evidence type="ECO:0000313" key="6">
    <source>
        <dbReference type="Proteomes" id="UP000240912"/>
    </source>
</evidence>
<dbReference type="Gene3D" id="2.170.130.10">
    <property type="entry name" value="TonB-dependent receptor, plug domain"/>
    <property type="match status" value="1"/>
</dbReference>
<feature type="domain" description="Outer membrane protein beta-barrel" evidence="4">
    <location>
        <begin position="393"/>
        <end position="791"/>
    </location>
</feature>
<dbReference type="AlphaFoldDB" id="A0A2T3HK57"/>
<dbReference type="EMBL" id="PYLS01000005">
    <property type="protein sequence ID" value="PST82848.1"/>
    <property type="molecule type" value="Genomic_DNA"/>
</dbReference>
<evidence type="ECO:0000256" key="2">
    <source>
        <dbReference type="ARBA" id="ARBA00023136"/>
    </source>
</evidence>
<dbReference type="Pfam" id="PF13620">
    <property type="entry name" value="CarboxypepD_reg"/>
    <property type="match status" value="1"/>
</dbReference>
<dbReference type="Gene3D" id="2.60.40.1120">
    <property type="entry name" value="Carboxypeptidase-like, regulatory domain"/>
    <property type="match status" value="1"/>
</dbReference>
<dbReference type="Pfam" id="PF14905">
    <property type="entry name" value="OMP_b-brl_3"/>
    <property type="match status" value="1"/>
</dbReference>
<evidence type="ECO:0000313" key="5">
    <source>
        <dbReference type="EMBL" id="PST82848.1"/>
    </source>
</evidence>
<dbReference type="InterPro" id="IPR008969">
    <property type="entry name" value="CarboxyPept-like_regulatory"/>
</dbReference>
<dbReference type="PANTHER" id="PTHR40980">
    <property type="entry name" value="PLUG DOMAIN-CONTAINING PROTEIN"/>
    <property type="match status" value="1"/>
</dbReference>
<evidence type="ECO:0000256" key="3">
    <source>
        <dbReference type="ARBA" id="ARBA00023237"/>
    </source>
</evidence>
<dbReference type="InterPro" id="IPR036942">
    <property type="entry name" value="Beta-barrel_TonB_sf"/>
</dbReference>
<protein>
    <submittedName>
        <fullName evidence="5">TonB-dependent receptor</fullName>
    </submittedName>
</protein>
<sequence>MSYERKQTKSSKTEPNMLKKSFLLFALMLYFMPLVHAQNAQILSGTLIDSVTKKPVAFATVNFQKEKTTIKTVLTDSLGRFVQNGLPDGSYLVNLATIGYAPKQLPAVLNGKNLDLGTIRLQPATANLGEVAVTGNRPVIRQEADRIAYDVQADAESKTLTVLDMMRKVPLLAVDADDNIKLKGSGNFKILINNRPSGMVTRDPKEVLRSMPASSIQKIEVITTPPSRFDAEGLSGIINIITAKKVDNGYNGSLSLRNQWPGGPGANLNLTWKQGRFGVDLSGGTGIWKVSDIRVREIRTNTGTNPSTLIAAGNNSIDNKWLWGTAALSYELDTLNLFTLEINPYGGYNRQITDQRFDLNAQAPSSYRAENNRLFEWRGTDYTANYQRGFKNNREHLLTFSFKYFRTHEPNNSTLAYMDKQNFTLPDLRQENKSFFSEQTAQADYVSPLGKVTLEAGLKAILRKGDTDFESFAFNPASQIYELQIAQSNGYTNTQDVFGAYTSAALALKKWTVKAGARIEYTDIKGVFMSGSEQVKQNYFNVIPTVSLNRKLTEGNSISLGFTQRIERPAIYFLNPFVDRSRPNFEQSGNPGLRPVLSNNFDLNYSHSKKGSVNLGLSYNFANNTQQTVVRYDAERQVTRITYQNIGRERRLGSNLNINYPLTSKWSISANGTLNYIWLEGMIEGLLTRNSGLTGYASANSAYKFEKTWKATLSFNYGAPDVLLQGASNNYYFLGMSGSKDLIKDKLTLSAMVANPFKKYRPYTNFVQGSNFTNEYSRENYFRRFNATLVWKFGKLQGSIKKNQRSIRNDDVKSQSSG</sequence>
<proteinExistence type="predicted"/>
<dbReference type="GO" id="GO:0009279">
    <property type="term" value="C:cell outer membrane"/>
    <property type="evidence" value="ECO:0007669"/>
    <property type="project" value="UniProtKB-SubCell"/>
</dbReference>
<dbReference type="InterPro" id="IPR037066">
    <property type="entry name" value="Plug_dom_sf"/>
</dbReference>
<evidence type="ECO:0000259" key="4">
    <source>
        <dbReference type="Pfam" id="PF14905"/>
    </source>
</evidence>
<comment type="subcellular location">
    <subcellularLocation>
        <location evidence="1">Cell outer membrane</location>
    </subcellularLocation>
</comment>